<keyword evidence="1" id="KW-0732">Signal</keyword>
<proteinExistence type="predicted"/>
<gene>
    <name evidence="2" type="ORF">L3X39_14125</name>
</gene>
<comment type="caution">
    <text evidence="2">The sequence shown here is derived from an EMBL/GenBank/DDBJ whole genome shotgun (WGS) entry which is preliminary data.</text>
</comment>
<evidence type="ECO:0000256" key="1">
    <source>
        <dbReference type="SAM" id="SignalP"/>
    </source>
</evidence>
<dbReference type="InterPro" id="IPR026341">
    <property type="entry name" value="T9SS_type_B"/>
</dbReference>
<reference evidence="2 3" key="1">
    <citation type="submission" date="2022-01" db="EMBL/GenBank/DDBJ databases">
        <title>Draft genome sequence of Sabulilitoribacter multivorans KCTC 32326.</title>
        <authorList>
            <person name="Oh J.-S."/>
        </authorList>
    </citation>
    <scope>NUCLEOTIDE SEQUENCE [LARGE SCALE GENOMIC DNA]</scope>
    <source>
        <strain evidence="2 3">M-M16</strain>
    </source>
</reference>
<dbReference type="Proteomes" id="UP001200022">
    <property type="component" value="Unassembled WGS sequence"/>
</dbReference>
<accession>A0ABS9IME5</accession>
<sequence length="775" mass="85728">MKHFIYFCLLFCFCFQSFAQNVLVDSQTYTPQQLIEDILINSVCIENVVVTNVVGGNFGGTDQSYGYFDASGTTFPFQRGIVLSTGRLSNVEGPNNSLSDDDAANWNGDSDLENILNETNTLNATIIEFEFTSLANQISFKYIFASEEYQENNPNTCQYSDLFGFLIRNVNNSQYTNIALIPNTQTPVKVTTVHPTIPNGCAAQNETYFGSWNNTSAPINFNGQTTVLTATANTIPSETYHVKLVIADEQNYRYDSAVFLEAGSFQLSTSLGPHRLTSTNNPLCGNETLTLDAFQTGNNTYRWFKDNVEILGETNATYTVVDAGTYNVEVSLENSCISYGEIVIEYTQNPTVTNTNIVECDPNQDGLTTYNLFDAEQNITGTNTSLFIEGFYTTLIDAQQKTNPINTPESYQNTLPQQIIHARVENQYGCASVVEITLDISNENINIAPYETCDDDIVDGFTSFSISDLTTHVEQYIPNGLTITCYLTEADAFSDSNILSGSYTNTTPNSETIYVKTESNGTCYAIGTLGLNIITTPELLSDNTVYYCLNTYPQTIVLDAGILNDSISNYTYEWFLNNQLLTNNTSSIGVNETGSYTAVVTHFNGCASSRNITVIPSNRATIESVDIQQASSNNTVTITVSGEGDYQFALDTPIFNDSNVFTNVTAGFHTIMVLDKNGCGITEKEIGVLGFPKFFTPNNDGLHDIWKPYGVNEQFNSNITINIFDRFGKLLKSINPIETGWDGTYSGNLLTNDDYWYTATFPDGISYKGHFTLKR</sequence>
<dbReference type="Pfam" id="PF13585">
    <property type="entry name" value="CHU_C"/>
    <property type="match status" value="1"/>
</dbReference>
<protein>
    <submittedName>
        <fullName evidence="2">Choice-of-anchor L domain-containing protein</fullName>
    </submittedName>
</protein>
<organism evidence="2 3">
    <name type="scientific">Flaviramulus multivorans</name>
    <dbReference type="NCBI Taxonomy" id="1304750"/>
    <lineage>
        <taxon>Bacteria</taxon>
        <taxon>Pseudomonadati</taxon>
        <taxon>Bacteroidota</taxon>
        <taxon>Flavobacteriia</taxon>
        <taxon>Flavobacteriales</taxon>
        <taxon>Flavobacteriaceae</taxon>
        <taxon>Flaviramulus</taxon>
    </lineage>
</organism>
<dbReference type="EMBL" id="JAKKDV010000008">
    <property type="protein sequence ID" value="MCF7561779.1"/>
    <property type="molecule type" value="Genomic_DNA"/>
</dbReference>
<name>A0ABS9IME5_9FLAO</name>
<dbReference type="InterPro" id="IPR013783">
    <property type="entry name" value="Ig-like_fold"/>
</dbReference>
<keyword evidence="3" id="KW-1185">Reference proteome</keyword>
<dbReference type="InterPro" id="IPR049804">
    <property type="entry name" value="Choice_anch_L"/>
</dbReference>
<dbReference type="Gene3D" id="2.60.40.10">
    <property type="entry name" value="Immunoglobulins"/>
    <property type="match status" value="1"/>
</dbReference>
<dbReference type="NCBIfam" id="TIGR04131">
    <property type="entry name" value="Bac_Flav_CTERM"/>
    <property type="match status" value="1"/>
</dbReference>
<dbReference type="RefSeq" id="WP_237232510.1">
    <property type="nucleotide sequence ID" value="NZ_JAKKDV010000008.1"/>
</dbReference>
<evidence type="ECO:0000313" key="2">
    <source>
        <dbReference type="EMBL" id="MCF7561779.1"/>
    </source>
</evidence>
<feature type="chain" id="PRO_5046152627" evidence="1">
    <location>
        <begin position="20"/>
        <end position="775"/>
    </location>
</feature>
<evidence type="ECO:0000313" key="3">
    <source>
        <dbReference type="Proteomes" id="UP001200022"/>
    </source>
</evidence>
<dbReference type="NCBIfam" id="NF038133">
    <property type="entry name" value="choice_anch_L"/>
    <property type="match status" value="1"/>
</dbReference>
<feature type="signal peptide" evidence="1">
    <location>
        <begin position="1"/>
        <end position="19"/>
    </location>
</feature>